<keyword evidence="2" id="KW-0328">Glycosyltransferase</keyword>
<dbReference type="InterPro" id="IPR007235">
    <property type="entry name" value="Glyco_trans_28_C"/>
</dbReference>
<dbReference type="AlphaFoldDB" id="A0A2R8C9Q6"/>
<reference evidence="3" key="1">
    <citation type="submission" date="2018-03" db="EMBL/GenBank/DDBJ databases">
        <authorList>
            <person name="Rodrigo-Torres L."/>
            <person name="Arahal R. D."/>
            <person name="Lucena T."/>
        </authorList>
    </citation>
    <scope>NUCLEOTIDE SEQUENCE [LARGE SCALE GENOMIC DNA]</scope>
    <source>
        <strain evidence="3">CECT 7615</strain>
    </source>
</reference>
<feature type="domain" description="Glycosyl transferase family 28 C-terminal" evidence="1">
    <location>
        <begin position="217"/>
        <end position="359"/>
    </location>
</feature>
<dbReference type="Pfam" id="PF04101">
    <property type="entry name" value="Glyco_tran_28_C"/>
    <property type="match status" value="1"/>
</dbReference>
<keyword evidence="3" id="KW-1185">Reference proteome</keyword>
<dbReference type="SUPFAM" id="SSF53756">
    <property type="entry name" value="UDP-Glycosyltransferase/glycogen phosphorylase"/>
    <property type="match status" value="1"/>
</dbReference>
<organism evidence="2 3">
    <name type="scientific">Falsiruegeria mediterranea M17</name>
    <dbReference type="NCBI Taxonomy" id="1200281"/>
    <lineage>
        <taxon>Bacteria</taxon>
        <taxon>Pseudomonadati</taxon>
        <taxon>Pseudomonadota</taxon>
        <taxon>Alphaproteobacteria</taxon>
        <taxon>Rhodobacterales</taxon>
        <taxon>Roseobacteraceae</taxon>
        <taxon>Falsiruegeria</taxon>
    </lineage>
</organism>
<dbReference type="PANTHER" id="PTHR21015">
    <property type="entry name" value="UDP-N-ACETYLGLUCOSAMINE--N-ACETYLMURAMYL-(PENTAPEPTIDE) PYROPHOSPHORYL-UNDECAPRENOL N-ACETYLGLUCOSAMINE TRANSFERASE 1"/>
    <property type="match status" value="1"/>
</dbReference>
<evidence type="ECO:0000259" key="1">
    <source>
        <dbReference type="Pfam" id="PF04101"/>
    </source>
</evidence>
<dbReference type="GO" id="GO:0016758">
    <property type="term" value="F:hexosyltransferase activity"/>
    <property type="evidence" value="ECO:0007669"/>
    <property type="project" value="InterPro"/>
</dbReference>
<dbReference type="PANTHER" id="PTHR21015:SF28">
    <property type="entry name" value="SLL1722 PROTEIN"/>
    <property type="match status" value="1"/>
</dbReference>
<dbReference type="Gene3D" id="3.40.50.2000">
    <property type="entry name" value="Glycogen Phosphorylase B"/>
    <property type="match status" value="2"/>
</dbReference>
<dbReference type="EC" id="2.4.1.227" evidence="2"/>
<dbReference type="EMBL" id="ONZG01000006">
    <property type="protein sequence ID" value="SPJ29113.1"/>
    <property type="molecule type" value="Genomic_DNA"/>
</dbReference>
<accession>A0A2R8C9Q6</accession>
<evidence type="ECO:0000313" key="2">
    <source>
        <dbReference type="EMBL" id="SPJ29113.1"/>
    </source>
</evidence>
<evidence type="ECO:0000313" key="3">
    <source>
        <dbReference type="Proteomes" id="UP000244898"/>
    </source>
</evidence>
<gene>
    <name evidence="2" type="primary">murG_2</name>
    <name evidence="2" type="ORF">TRM7615_02625</name>
</gene>
<dbReference type="OrthoDB" id="503443at2"/>
<dbReference type="RefSeq" id="WP_108788188.1">
    <property type="nucleotide sequence ID" value="NZ_ONZG01000006.1"/>
</dbReference>
<keyword evidence="2" id="KW-0808">Transferase</keyword>
<proteinExistence type="predicted"/>
<sequence length="380" mass="41119">MKVLIAVTHLLGSGHLSRALTLGRAFAQEGHEVVVISGGFAVPQLDSSGVDLRHLPPLRSDGTNFTRLLTDAGEVADEPYLAARSKAMVEILQEVQPDALITELFPFGRRVLRNEFLALLKAARAIPKRPLICCSIRDILAPPSRPEKVRKTDEILLEFYDAVLVHSDPNATRLEVSWPVSEALAEKLIYTGYVAPPAAGAHPDGLGSGEILVSAGGGTVGEPIFRAAIEAARKITNRRWRLLVGGSDSTARITTLMHNAPPENVTIEPARPDFRQMLHHAAASVSMCGYNTALDLLQAGSPAVLIPFDDGQEVEQTLRARSLADLPGFEVLPSVDLTDDRLARSIEDAMRAPLRSRQAAEFDGALKTVEIIEGRLEAYV</sequence>
<dbReference type="Proteomes" id="UP000244898">
    <property type="component" value="Unassembled WGS sequence"/>
</dbReference>
<protein>
    <submittedName>
        <fullName evidence="2">UDP-N-acetylglucosamine--N-acetylmuramyl-(Pentapeptide) pyrophosphoryl-undecaprenol N-acetylglucosamine transferase</fullName>
        <ecNumber evidence="2">2.4.1.227</ecNumber>
    </submittedName>
</protein>
<name>A0A2R8C9Q6_9RHOB</name>